<dbReference type="Pfam" id="PF12704">
    <property type="entry name" value="MacB_PCD"/>
    <property type="match status" value="1"/>
</dbReference>
<evidence type="ECO:0000256" key="5">
    <source>
        <dbReference type="ARBA" id="ARBA00023136"/>
    </source>
</evidence>
<dbReference type="AlphaFoldDB" id="A0A2G0CEP8"/>
<dbReference type="PANTHER" id="PTHR30572:SF18">
    <property type="entry name" value="ABC-TYPE MACROLIDE FAMILY EXPORT SYSTEM PERMEASE COMPONENT 2"/>
    <property type="match status" value="1"/>
</dbReference>
<dbReference type="PANTHER" id="PTHR30572">
    <property type="entry name" value="MEMBRANE COMPONENT OF TRANSPORTER-RELATED"/>
    <property type="match status" value="1"/>
</dbReference>
<comment type="subcellular location">
    <subcellularLocation>
        <location evidence="1">Cell membrane</location>
        <topology evidence="1">Multi-pass membrane protein</topology>
    </subcellularLocation>
</comment>
<comment type="caution">
    <text evidence="9">The sequence shown here is derived from an EMBL/GenBank/DDBJ whole genome shotgun (WGS) entry which is preliminary data.</text>
</comment>
<reference evidence="9 10" key="1">
    <citation type="submission" date="2017-10" db="EMBL/GenBank/DDBJ databases">
        <title>The draft genome sequence of Lewinella marina KCTC 32374.</title>
        <authorList>
            <person name="Wang K."/>
        </authorList>
    </citation>
    <scope>NUCLEOTIDE SEQUENCE [LARGE SCALE GENOMIC DNA]</scope>
    <source>
        <strain evidence="9 10">MKG-38</strain>
    </source>
</reference>
<dbReference type="OrthoDB" id="8740261at2"/>
<evidence type="ECO:0000256" key="1">
    <source>
        <dbReference type="ARBA" id="ARBA00004651"/>
    </source>
</evidence>
<keyword evidence="10" id="KW-1185">Reference proteome</keyword>
<dbReference type="GO" id="GO:0005886">
    <property type="term" value="C:plasma membrane"/>
    <property type="evidence" value="ECO:0007669"/>
    <property type="project" value="UniProtKB-SubCell"/>
</dbReference>
<feature type="transmembrane region" description="Helical" evidence="6">
    <location>
        <begin position="315"/>
        <end position="337"/>
    </location>
</feature>
<feature type="transmembrane region" description="Helical" evidence="6">
    <location>
        <begin position="362"/>
        <end position="390"/>
    </location>
</feature>
<dbReference type="GO" id="GO:0022857">
    <property type="term" value="F:transmembrane transporter activity"/>
    <property type="evidence" value="ECO:0007669"/>
    <property type="project" value="TreeGrafter"/>
</dbReference>
<gene>
    <name evidence="9" type="ORF">CGL56_12240</name>
</gene>
<evidence type="ECO:0000256" key="4">
    <source>
        <dbReference type="ARBA" id="ARBA00022989"/>
    </source>
</evidence>
<evidence type="ECO:0000313" key="9">
    <source>
        <dbReference type="EMBL" id="PHK98454.1"/>
    </source>
</evidence>
<keyword evidence="3 6" id="KW-0812">Transmembrane</keyword>
<feature type="transmembrane region" description="Helical" evidence="6">
    <location>
        <begin position="410"/>
        <end position="430"/>
    </location>
</feature>
<feature type="transmembrane region" description="Helical" evidence="6">
    <location>
        <begin position="21"/>
        <end position="41"/>
    </location>
</feature>
<evidence type="ECO:0008006" key="11">
    <source>
        <dbReference type="Google" id="ProtNLM"/>
    </source>
</evidence>
<evidence type="ECO:0000256" key="6">
    <source>
        <dbReference type="SAM" id="Phobius"/>
    </source>
</evidence>
<dbReference type="Proteomes" id="UP000226437">
    <property type="component" value="Unassembled WGS sequence"/>
</dbReference>
<accession>A0A2G0CEP8</accession>
<protein>
    <recommendedName>
        <fullName evidence="11">ABC transporter permease</fullName>
    </recommendedName>
</protein>
<evidence type="ECO:0000259" key="8">
    <source>
        <dbReference type="Pfam" id="PF12704"/>
    </source>
</evidence>
<dbReference type="InterPro" id="IPR025857">
    <property type="entry name" value="MacB_PCD"/>
</dbReference>
<evidence type="ECO:0000256" key="3">
    <source>
        <dbReference type="ARBA" id="ARBA00022692"/>
    </source>
</evidence>
<proteinExistence type="predicted"/>
<evidence type="ECO:0000259" key="7">
    <source>
        <dbReference type="Pfam" id="PF02687"/>
    </source>
</evidence>
<dbReference type="RefSeq" id="WP_099106840.1">
    <property type="nucleotide sequence ID" value="NZ_JAATJF010000004.1"/>
</dbReference>
<dbReference type="InterPro" id="IPR003838">
    <property type="entry name" value="ABC3_permease_C"/>
</dbReference>
<dbReference type="EMBL" id="PDLO01000004">
    <property type="protein sequence ID" value="PHK98454.1"/>
    <property type="molecule type" value="Genomic_DNA"/>
</dbReference>
<feature type="domain" description="MacB-like periplasmic core" evidence="8">
    <location>
        <begin position="20"/>
        <end position="270"/>
    </location>
</feature>
<evidence type="ECO:0000256" key="2">
    <source>
        <dbReference type="ARBA" id="ARBA00022475"/>
    </source>
</evidence>
<evidence type="ECO:0000313" key="10">
    <source>
        <dbReference type="Proteomes" id="UP000226437"/>
    </source>
</evidence>
<name>A0A2G0CEP8_9BACT</name>
<keyword evidence="5 6" id="KW-0472">Membrane</keyword>
<feature type="domain" description="ABC3 transporter permease C-terminal" evidence="7">
    <location>
        <begin position="321"/>
        <end position="436"/>
    </location>
</feature>
<dbReference type="Pfam" id="PF02687">
    <property type="entry name" value="FtsX"/>
    <property type="match status" value="1"/>
</dbReference>
<keyword evidence="2" id="KW-1003">Cell membrane</keyword>
<sequence length="443" mass="49234">MLHNYLTLALKVLRRKPFYTFISLFGISFTLMILMVLTSLFDAGLGKNQPLTKRDYLVVSPYAERSRTEPDTMLVIDTLTLAGGEVRYDTTEEIAQNVVSNSIGPMSYRFIMDNLVDLESAERVAIYSDGDFTDGFIDGRKFTFSSYYTNADYWRVLDFDFLYGAPFNEADIEAAAQKVVLTDKAARIYFGELGPDLIGREMALGRRTFTVAGIVSRPLADSPMFGGDIYLPVTTADARALASNEIDGGFSAIFEATSPRGRQAIKDEIEFISQNFQFPPESDYNGLRVSSATVIEGYAMATVQEQDPQKALRVLFIPLSILVLLFVALPLINLINLNVSRVFERRSEIGVRKAFGAEPRDILYQFIFENLVITVIGGAIGLLLAILLISYVNANDLLGITRLSLSYQVVFYYLLVILLFGLLSGLLPAYRVSRTNVAAALRG</sequence>
<dbReference type="InterPro" id="IPR050250">
    <property type="entry name" value="Macrolide_Exporter_MacB"/>
</dbReference>
<keyword evidence="4 6" id="KW-1133">Transmembrane helix</keyword>
<organism evidence="9 10">
    <name type="scientific">Neolewinella marina</name>
    <dbReference type="NCBI Taxonomy" id="438751"/>
    <lineage>
        <taxon>Bacteria</taxon>
        <taxon>Pseudomonadati</taxon>
        <taxon>Bacteroidota</taxon>
        <taxon>Saprospiria</taxon>
        <taxon>Saprospirales</taxon>
        <taxon>Lewinellaceae</taxon>
        <taxon>Neolewinella</taxon>
    </lineage>
</organism>